<evidence type="ECO:0008006" key="4">
    <source>
        <dbReference type="Google" id="ProtNLM"/>
    </source>
</evidence>
<reference evidence="2 3" key="1">
    <citation type="submission" date="2017-07" db="EMBL/GenBank/DDBJ databases">
        <title>Amycolatopsis antarcticus sp. nov., isolated from the surface of an Antarcticus brown macroalga.</title>
        <authorList>
            <person name="Wang J."/>
            <person name="Leiva S."/>
            <person name="Huang J."/>
            <person name="Huang Y."/>
        </authorList>
    </citation>
    <scope>NUCLEOTIDE SEQUENCE [LARGE SCALE GENOMIC DNA]</scope>
    <source>
        <strain evidence="2 3">AU-G6</strain>
    </source>
</reference>
<accession>A0A263CZP1</accession>
<proteinExistence type="predicted"/>
<sequence>MRGKNVLGVAAGLTVAAGVAAVTMTGVAGADGAAEGSVPPDGARAVVEISPNPAQRGEEITITGHCGGGSGLKAVRSGISGGPEFLENIRIVSEGPERFEARATVSGNIGNGVGTVAVDCGGQAGVTLLVTRG</sequence>
<evidence type="ECO:0000256" key="1">
    <source>
        <dbReference type="SAM" id="SignalP"/>
    </source>
</evidence>
<gene>
    <name evidence="2" type="ORF">CFN78_19175</name>
</gene>
<protein>
    <recommendedName>
        <fullName evidence="4">Secreted protein</fullName>
    </recommendedName>
</protein>
<dbReference type="OrthoDB" id="3638014at2"/>
<feature type="chain" id="PRO_5013374551" description="Secreted protein" evidence="1">
    <location>
        <begin position="31"/>
        <end position="133"/>
    </location>
</feature>
<comment type="caution">
    <text evidence="2">The sequence shown here is derived from an EMBL/GenBank/DDBJ whole genome shotgun (WGS) entry which is preliminary data.</text>
</comment>
<dbReference type="EMBL" id="NKYE01000012">
    <property type="protein sequence ID" value="OZM71644.1"/>
    <property type="molecule type" value="Genomic_DNA"/>
</dbReference>
<dbReference type="InParanoid" id="A0A263CZP1"/>
<evidence type="ECO:0000313" key="2">
    <source>
        <dbReference type="EMBL" id="OZM71644.1"/>
    </source>
</evidence>
<keyword evidence="3" id="KW-1185">Reference proteome</keyword>
<dbReference type="AlphaFoldDB" id="A0A263CZP1"/>
<organism evidence="2 3">
    <name type="scientific">Amycolatopsis antarctica</name>
    <dbReference type="NCBI Taxonomy" id="1854586"/>
    <lineage>
        <taxon>Bacteria</taxon>
        <taxon>Bacillati</taxon>
        <taxon>Actinomycetota</taxon>
        <taxon>Actinomycetes</taxon>
        <taxon>Pseudonocardiales</taxon>
        <taxon>Pseudonocardiaceae</taxon>
        <taxon>Amycolatopsis</taxon>
    </lineage>
</organism>
<evidence type="ECO:0000313" key="3">
    <source>
        <dbReference type="Proteomes" id="UP000242444"/>
    </source>
</evidence>
<dbReference type="RefSeq" id="WP_094864226.1">
    <property type="nucleotide sequence ID" value="NZ_NKYE01000012.1"/>
</dbReference>
<dbReference type="Proteomes" id="UP000242444">
    <property type="component" value="Unassembled WGS sequence"/>
</dbReference>
<name>A0A263CZP1_9PSEU</name>
<keyword evidence="1" id="KW-0732">Signal</keyword>
<feature type="signal peptide" evidence="1">
    <location>
        <begin position="1"/>
        <end position="30"/>
    </location>
</feature>